<feature type="compositionally biased region" description="Basic and acidic residues" evidence="1">
    <location>
        <begin position="66"/>
        <end position="86"/>
    </location>
</feature>
<evidence type="ECO:0000313" key="3">
    <source>
        <dbReference type="WBParaSite" id="Pan_g21940.t1"/>
    </source>
</evidence>
<feature type="compositionally biased region" description="Basic and acidic residues" evidence="1">
    <location>
        <begin position="102"/>
        <end position="127"/>
    </location>
</feature>
<protein>
    <submittedName>
        <fullName evidence="3">DNA replication regulator SLD2</fullName>
    </submittedName>
</protein>
<keyword evidence="2" id="KW-1185">Reference proteome</keyword>
<evidence type="ECO:0000256" key="1">
    <source>
        <dbReference type="SAM" id="MobiDB-lite"/>
    </source>
</evidence>
<feature type="compositionally biased region" description="Polar residues" evidence="1">
    <location>
        <begin position="155"/>
        <end position="164"/>
    </location>
</feature>
<organism evidence="2 3">
    <name type="scientific">Panagrellus redivivus</name>
    <name type="common">Microworm</name>
    <dbReference type="NCBI Taxonomy" id="6233"/>
    <lineage>
        <taxon>Eukaryota</taxon>
        <taxon>Metazoa</taxon>
        <taxon>Ecdysozoa</taxon>
        <taxon>Nematoda</taxon>
        <taxon>Chromadorea</taxon>
        <taxon>Rhabditida</taxon>
        <taxon>Tylenchina</taxon>
        <taxon>Panagrolaimomorpha</taxon>
        <taxon>Panagrolaimoidea</taxon>
        <taxon>Panagrolaimidae</taxon>
        <taxon>Panagrellus</taxon>
    </lineage>
</organism>
<reference evidence="2" key="1">
    <citation type="journal article" date="2013" name="Genetics">
        <title>The draft genome and transcriptome of Panagrellus redivivus are shaped by the harsh demands of a free-living lifestyle.</title>
        <authorList>
            <person name="Srinivasan J."/>
            <person name="Dillman A.R."/>
            <person name="Macchietto M.G."/>
            <person name="Heikkinen L."/>
            <person name="Lakso M."/>
            <person name="Fracchia K.M."/>
            <person name="Antoshechkin I."/>
            <person name="Mortazavi A."/>
            <person name="Wong G."/>
            <person name="Sternberg P.W."/>
        </authorList>
    </citation>
    <scope>NUCLEOTIDE SEQUENCE [LARGE SCALE GENOMIC DNA]</scope>
    <source>
        <strain evidence="2">MT8872</strain>
    </source>
</reference>
<dbReference type="Proteomes" id="UP000492821">
    <property type="component" value="Unassembled WGS sequence"/>
</dbReference>
<feature type="compositionally biased region" description="Basic residues" evidence="1">
    <location>
        <begin position="39"/>
        <end position="49"/>
    </location>
</feature>
<proteinExistence type="predicted"/>
<name>A0A7E4VJS5_PANRE</name>
<accession>A0A7E4VJS5</accession>
<dbReference type="WBParaSite" id="Pan_g21940.t1">
    <property type="protein sequence ID" value="Pan_g21940.t1"/>
    <property type="gene ID" value="Pan_g21940"/>
</dbReference>
<sequence length="290" mass="32445">MEAWSQAYKAIHGKTPTKKQRETLAPASLLATTDGSKPATRKSPRKSASLKRPASSFASPAKKRRLLDFGGKKASESKPVDFKPSESDENEVPSTSSAKRGRFLDFGKLKKPEALTPDDRPFDKAFEESNTDTFEPSTPEPLEPPTSTSSKPSTDDASFLNSPLKNWPTPMRLRQSPRKTPQKKPPSASLATPSPRKTIAERAAGTSSCRRLHKLLEVKTPVKAEEEEEVEVFENEMPDAKAYKPKDPYARKSKNTNFLALNMRKKNYVKGKPGKFNKKKFMNSKFKKRF</sequence>
<feature type="region of interest" description="Disordered" evidence="1">
    <location>
        <begin position="1"/>
        <end position="207"/>
    </location>
</feature>
<reference evidence="3" key="2">
    <citation type="submission" date="2020-10" db="UniProtKB">
        <authorList>
            <consortium name="WormBaseParasite"/>
        </authorList>
    </citation>
    <scope>IDENTIFICATION</scope>
</reference>
<evidence type="ECO:0000313" key="2">
    <source>
        <dbReference type="Proteomes" id="UP000492821"/>
    </source>
</evidence>
<dbReference type="AlphaFoldDB" id="A0A7E4VJS5"/>